<gene>
    <name evidence="1" type="ORF">SAMN02745114_01285</name>
</gene>
<keyword evidence="2" id="KW-1185">Reference proteome</keyword>
<organism evidence="1 2">
    <name type="scientific">Eubacterium coprostanoligenes</name>
    <dbReference type="NCBI Taxonomy" id="290054"/>
    <lineage>
        <taxon>Bacteria</taxon>
        <taxon>Bacillati</taxon>
        <taxon>Bacillota</taxon>
        <taxon>Clostridia</taxon>
        <taxon>Eubacteriales</taxon>
        <taxon>Eubacteriaceae</taxon>
        <taxon>Eubacterium</taxon>
    </lineage>
</organism>
<evidence type="ECO:0000313" key="1">
    <source>
        <dbReference type="EMBL" id="SJZ66981.1"/>
    </source>
</evidence>
<sequence>MMNKSDEIFNLFLTLNKEEKSLVLNFVKQLVFEEHKSGNNE</sequence>
<evidence type="ECO:0000313" key="2">
    <source>
        <dbReference type="Proteomes" id="UP000190657"/>
    </source>
</evidence>
<dbReference type="Proteomes" id="UP000190657">
    <property type="component" value="Unassembled WGS sequence"/>
</dbReference>
<reference evidence="2" key="1">
    <citation type="submission" date="2017-02" db="EMBL/GenBank/DDBJ databases">
        <authorList>
            <person name="Varghese N."/>
            <person name="Submissions S."/>
        </authorList>
    </citation>
    <scope>NUCLEOTIDE SEQUENCE [LARGE SCALE GENOMIC DNA]</scope>
    <source>
        <strain evidence="2">ATCC 51222</strain>
    </source>
</reference>
<protein>
    <submittedName>
        <fullName evidence="1">Uncharacterized protein</fullName>
    </submittedName>
</protein>
<dbReference type="AlphaFoldDB" id="A0A1T4MJF2"/>
<dbReference type="EMBL" id="FUWW01000013">
    <property type="protein sequence ID" value="SJZ66981.1"/>
    <property type="molecule type" value="Genomic_DNA"/>
</dbReference>
<accession>A0A1T4MJF2</accession>
<name>A0A1T4MJF2_9FIRM</name>
<proteinExistence type="predicted"/>